<reference evidence="2" key="1">
    <citation type="submission" date="2015-11" db="EMBL/GenBank/DDBJ databases">
        <title>De novo transcriptome assembly of four potential Pierce s Disease insect vectors from Arizona vineyards.</title>
        <authorList>
            <person name="Tassone E.E."/>
        </authorList>
    </citation>
    <scope>NUCLEOTIDE SEQUENCE</scope>
</reference>
<proteinExistence type="predicted"/>
<evidence type="ECO:0000313" key="3">
    <source>
        <dbReference type="EMBL" id="JAS85623.1"/>
    </source>
</evidence>
<dbReference type="PANTHER" id="PTHR11012">
    <property type="entry name" value="PROTEIN KINASE-LIKE DOMAIN-CONTAINING"/>
    <property type="match status" value="1"/>
</dbReference>
<dbReference type="SUPFAM" id="SSF56112">
    <property type="entry name" value="Protein kinase-like (PK-like)"/>
    <property type="match status" value="1"/>
</dbReference>
<dbReference type="AlphaFoldDB" id="A0A1B6IEU9"/>
<dbReference type="PANTHER" id="PTHR11012:SF30">
    <property type="entry name" value="PROTEIN KINASE-LIKE DOMAIN-CONTAINING"/>
    <property type="match status" value="1"/>
</dbReference>
<dbReference type="EMBL" id="GECU01022083">
    <property type="protein sequence ID" value="JAS85623.1"/>
    <property type="molecule type" value="Transcribed_RNA"/>
</dbReference>
<feature type="domain" description="CHK kinase-like" evidence="1">
    <location>
        <begin position="128"/>
        <end position="323"/>
    </location>
</feature>
<dbReference type="InterPro" id="IPR015897">
    <property type="entry name" value="CHK_kinase-like"/>
</dbReference>
<gene>
    <name evidence="3" type="ORF">g.45536</name>
    <name evidence="2" type="ORF">g.45537</name>
</gene>
<dbReference type="InterPro" id="IPR004119">
    <property type="entry name" value="EcKL"/>
</dbReference>
<organism evidence="2">
    <name type="scientific">Homalodisca liturata</name>
    <dbReference type="NCBI Taxonomy" id="320908"/>
    <lineage>
        <taxon>Eukaryota</taxon>
        <taxon>Metazoa</taxon>
        <taxon>Ecdysozoa</taxon>
        <taxon>Arthropoda</taxon>
        <taxon>Hexapoda</taxon>
        <taxon>Insecta</taxon>
        <taxon>Pterygota</taxon>
        <taxon>Neoptera</taxon>
        <taxon>Paraneoptera</taxon>
        <taxon>Hemiptera</taxon>
        <taxon>Auchenorrhyncha</taxon>
        <taxon>Membracoidea</taxon>
        <taxon>Cicadellidae</taxon>
        <taxon>Cicadellinae</taxon>
        <taxon>Proconiini</taxon>
        <taxon>Homalodisca</taxon>
    </lineage>
</organism>
<evidence type="ECO:0000259" key="1">
    <source>
        <dbReference type="SMART" id="SM00587"/>
    </source>
</evidence>
<name>A0A1B6IEU9_9HEMI</name>
<dbReference type="EMBL" id="GECU01022265">
    <property type="protein sequence ID" value="JAS85441.1"/>
    <property type="molecule type" value="Transcribed_RNA"/>
</dbReference>
<dbReference type="InterPro" id="IPR011009">
    <property type="entry name" value="Kinase-like_dom_sf"/>
</dbReference>
<accession>A0A1B6IEU9</accession>
<dbReference type="Pfam" id="PF02958">
    <property type="entry name" value="EcKL"/>
    <property type="match status" value="1"/>
</dbReference>
<protein>
    <recommendedName>
        <fullName evidence="1">CHK kinase-like domain-containing protein</fullName>
    </recommendedName>
</protein>
<evidence type="ECO:0000313" key="2">
    <source>
        <dbReference type="EMBL" id="JAS85441.1"/>
    </source>
</evidence>
<dbReference type="SMART" id="SM00587">
    <property type="entry name" value="CHK"/>
    <property type="match status" value="1"/>
</dbReference>
<sequence>MEEPNIPDWLTADFLKSCLESDEQNKEGVVINSYNAKSAVPPGNNYGSNILQVKIVYQKLFDSAEYSLSLIIKAPLVVGAFVEQFGDVLNEAYLREPKYYNEFITESYKLMKHDIVPRHYKSPNPLCVVLEDLKRSGYVMVDRQKLLDFDHCQLYIKASAKLHALTIAVHKTHPDIIESLVKENPITTEKTEQVFKHLMRNLFMCMATYLEDKEEYKEFEDFFRDISEGETFFNIYQGVEKTKSRLTAVIQNDPWCTNMMFKYNSSGDVLGVKLFDFQNLKFATPLRELVTFVWTSANPEVREKKLHELYQIYCDSLNCTFKQLGCSERLSTEELKEEILFLSPLVIVTVCALAPFCLADEAVNVSDFLNANNPDVPIKESHNYRLYQGTTFNKYFPQIMNQIAKEGIFEHIKQKMKHLSTT</sequence>